<keyword evidence="1" id="KW-0812">Transmembrane</keyword>
<organism evidence="2 3">
    <name type="scientific">Bacteroides thetaiotaomicron</name>
    <dbReference type="NCBI Taxonomy" id="818"/>
    <lineage>
        <taxon>Bacteria</taxon>
        <taxon>Pseudomonadati</taxon>
        <taxon>Bacteroidota</taxon>
        <taxon>Bacteroidia</taxon>
        <taxon>Bacteroidales</taxon>
        <taxon>Bacteroidaceae</taxon>
        <taxon>Bacteroides</taxon>
    </lineage>
</organism>
<dbReference type="AlphaFoldDB" id="A0A414HA67"/>
<dbReference type="EMBL" id="QSJP01000037">
    <property type="protein sequence ID" value="RHD80662.1"/>
    <property type="molecule type" value="Genomic_DNA"/>
</dbReference>
<sequence>MLMEFVPFLIWGIIECTIDMGMTYKYILVGPLHIWYLRFLMEVFLIRRLLDKWIVNNPILPILLIVIQYVIVDIVGMHSIDVPI</sequence>
<accession>A0A414HA67</accession>
<dbReference type="Proteomes" id="UP000284785">
    <property type="component" value="Unassembled WGS sequence"/>
</dbReference>
<protein>
    <submittedName>
        <fullName evidence="2">Uncharacterized protein</fullName>
    </submittedName>
</protein>
<reference evidence="2 3" key="1">
    <citation type="submission" date="2018-08" db="EMBL/GenBank/DDBJ databases">
        <title>A genome reference for cultivated species of the human gut microbiota.</title>
        <authorList>
            <person name="Zou Y."/>
            <person name="Xue W."/>
            <person name="Luo G."/>
        </authorList>
    </citation>
    <scope>NUCLEOTIDE SEQUENCE [LARGE SCALE GENOMIC DNA]</scope>
    <source>
        <strain evidence="2 3">AM30-26</strain>
    </source>
</reference>
<comment type="caution">
    <text evidence="2">The sequence shown here is derived from an EMBL/GenBank/DDBJ whole genome shotgun (WGS) entry which is preliminary data.</text>
</comment>
<keyword evidence="1" id="KW-1133">Transmembrane helix</keyword>
<evidence type="ECO:0000313" key="2">
    <source>
        <dbReference type="EMBL" id="RHD80662.1"/>
    </source>
</evidence>
<proteinExistence type="predicted"/>
<evidence type="ECO:0000256" key="1">
    <source>
        <dbReference type="SAM" id="Phobius"/>
    </source>
</evidence>
<name>A0A414HA67_BACT4</name>
<evidence type="ECO:0000313" key="3">
    <source>
        <dbReference type="Proteomes" id="UP000284785"/>
    </source>
</evidence>
<feature type="transmembrane region" description="Helical" evidence="1">
    <location>
        <begin position="58"/>
        <end position="80"/>
    </location>
</feature>
<gene>
    <name evidence="2" type="ORF">DW780_26005</name>
</gene>
<keyword evidence="1" id="KW-0472">Membrane</keyword>